<feature type="region of interest" description="Disordered" evidence="5">
    <location>
        <begin position="28"/>
        <end position="59"/>
    </location>
</feature>
<dbReference type="GO" id="GO:0007030">
    <property type="term" value="P:Golgi organization"/>
    <property type="evidence" value="ECO:0007669"/>
    <property type="project" value="TreeGrafter"/>
</dbReference>
<organism evidence="7 8">
    <name type="scientific">Ceratopteris richardii</name>
    <name type="common">Triangle waterfern</name>
    <dbReference type="NCBI Taxonomy" id="49495"/>
    <lineage>
        <taxon>Eukaryota</taxon>
        <taxon>Viridiplantae</taxon>
        <taxon>Streptophyta</taxon>
        <taxon>Embryophyta</taxon>
        <taxon>Tracheophyta</taxon>
        <taxon>Polypodiopsida</taxon>
        <taxon>Polypodiidae</taxon>
        <taxon>Polypodiales</taxon>
        <taxon>Pteridineae</taxon>
        <taxon>Pteridaceae</taxon>
        <taxon>Parkerioideae</taxon>
        <taxon>Ceratopteris</taxon>
    </lineage>
</organism>
<reference evidence="7" key="1">
    <citation type="submission" date="2021-08" db="EMBL/GenBank/DDBJ databases">
        <title>WGS assembly of Ceratopteris richardii.</title>
        <authorList>
            <person name="Marchant D.B."/>
            <person name="Chen G."/>
            <person name="Jenkins J."/>
            <person name="Shu S."/>
            <person name="Leebens-Mack J."/>
            <person name="Grimwood J."/>
            <person name="Schmutz J."/>
            <person name="Soltis P."/>
            <person name="Soltis D."/>
            <person name="Chen Z.-H."/>
        </authorList>
    </citation>
    <scope>NUCLEOTIDE SEQUENCE</scope>
    <source>
        <strain evidence="7">Whitten #5841</strain>
        <tissue evidence="7">Leaf</tissue>
    </source>
</reference>
<dbReference type="InterPro" id="IPR000237">
    <property type="entry name" value="GRIP_dom"/>
</dbReference>
<comment type="caution">
    <text evidence="7">The sequence shown here is derived from an EMBL/GenBank/DDBJ whole genome shotgun (WGS) entry which is preliminary data.</text>
</comment>
<name>A0A8T2RTD4_CERRI</name>
<keyword evidence="8" id="KW-1185">Reference proteome</keyword>
<dbReference type="PANTHER" id="PTHR18921:SF2">
    <property type="entry name" value="THYROID RECEPTOR-INTERACTING PROTEIN 11"/>
    <property type="match status" value="1"/>
</dbReference>
<dbReference type="AlphaFoldDB" id="A0A8T2RTD4"/>
<dbReference type="GO" id="GO:0006888">
    <property type="term" value="P:endoplasmic reticulum to Golgi vesicle-mediated transport"/>
    <property type="evidence" value="ECO:0007669"/>
    <property type="project" value="TreeGrafter"/>
</dbReference>
<dbReference type="OMA" id="NQWATFK"/>
<feature type="domain" description="GRIP" evidence="6">
    <location>
        <begin position="517"/>
        <end position="568"/>
    </location>
</feature>
<evidence type="ECO:0000256" key="1">
    <source>
        <dbReference type="ARBA" id="ARBA00004555"/>
    </source>
</evidence>
<proteinExistence type="predicted"/>
<keyword evidence="2" id="KW-0333">Golgi apparatus</keyword>
<dbReference type="Proteomes" id="UP000825935">
    <property type="component" value="Chromosome 25"/>
</dbReference>
<evidence type="ECO:0000313" key="8">
    <source>
        <dbReference type="Proteomes" id="UP000825935"/>
    </source>
</evidence>
<evidence type="ECO:0000259" key="6">
    <source>
        <dbReference type="PROSITE" id="PS50913"/>
    </source>
</evidence>
<comment type="subcellular location">
    <subcellularLocation>
        <location evidence="1">Golgi apparatus</location>
    </subcellularLocation>
</comment>
<feature type="coiled-coil region" evidence="4">
    <location>
        <begin position="315"/>
        <end position="388"/>
    </location>
</feature>
<dbReference type="GO" id="GO:0005794">
    <property type="term" value="C:Golgi apparatus"/>
    <property type="evidence" value="ECO:0007669"/>
    <property type="project" value="UniProtKB-SubCell"/>
</dbReference>
<evidence type="ECO:0000313" key="7">
    <source>
        <dbReference type="EMBL" id="KAH7298907.1"/>
    </source>
</evidence>
<keyword evidence="3 4" id="KW-0175">Coiled coil</keyword>
<gene>
    <name evidence="7" type="ORF">KP509_25G063900</name>
</gene>
<feature type="coiled-coil region" evidence="4">
    <location>
        <begin position="149"/>
        <end position="200"/>
    </location>
</feature>
<feature type="compositionally biased region" description="Polar residues" evidence="5">
    <location>
        <begin position="683"/>
        <end position="719"/>
    </location>
</feature>
<feature type="region of interest" description="Disordered" evidence="5">
    <location>
        <begin position="629"/>
        <end position="719"/>
    </location>
</feature>
<evidence type="ECO:0000256" key="4">
    <source>
        <dbReference type="SAM" id="Coils"/>
    </source>
</evidence>
<dbReference type="EMBL" id="CM035430">
    <property type="protein sequence ID" value="KAH7298907.1"/>
    <property type="molecule type" value="Genomic_DNA"/>
</dbReference>
<feature type="coiled-coil region" evidence="4">
    <location>
        <begin position="227"/>
        <end position="261"/>
    </location>
</feature>
<dbReference type="OrthoDB" id="71227at2759"/>
<dbReference type="PROSITE" id="PS50913">
    <property type="entry name" value="GRIP"/>
    <property type="match status" value="1"/>
</dbReference>
<feature type="coiled-coil region" evidence="4">
    <location>
        <begin position="438"/>
        <end position="500"/>
    </location>
</feature>
<sequence length="719" mass="80904">MWNTIENFRESLSQITSDVLDAVEELEGNGSEHPALSYSSGSEASSNRRTRSVVSSGQPEGLLLSSNQWATFKGINGVAIKQNGKENHVLPARGPANSLLPKLKELQVYNKKLQAREKDLLKELSERDSALTSLQDNHAKVVTEFNSMKEMLIKEKEELSNVKTQLQRERKLVEEANRENKKLKSEKQKISLEILEHQHRSADVSTEVTKIRESARSEALKEMGPILASKDRKVEQLQAEVHEMESKLLQLQAEVKLLRQSHSSHQTMHSEEVNSLGQSTDGSRNLTEQLEQVNNVTKGTHDSFEVERSNYEKKLAAAYAERDKVMKDLKRLRQHLLEKEQADSEKMEQDSKLIAELEEKANASMVQAMQLEQNLAQALQKQADMSQKFSEQLEASNQQIIVLKRKLAACMSASESKDSELLNLQAALGQYYAECEAKDRLHTELSSARKELDKLSDQLKIANDAMTLKDKEKEDILEKLASQQKKFSQSQEQRRKLEADVLMMRRALEQSLSRLNRMSSDSDFHVDRRIVIKLLVTYFQRQQSREVLDLMSRMLGFSDEEKQAIGLAQQGAGKGVVRGVLGLPGRFVGSLLKSGSSPAAMPLSETDDQSFSDLWIDFLLKESEEREKRDSLAADASASNSNNEPSSTMDLLKPRSFSDSGYEHKNVDDFSTPNRLKDLSFVNGPSSRYQGGDSVGSSEFSNVPLNLSPNPSLAQSYLR</sequence>
<dbReference type="GO" id="GO:0031267">
    <property type="term" value="F:small GTPase binding"/>
    <property type="evidence" value="ECO:0007669"/>
    <property type="project" value="TreeGrafter"/>
</dbReference>
<feature type="compositionally biased region" description="Low complexity" evidence="5">
    <location>
        <begin position="633"/>
        <end position="647"/>
    </location>
</feature>
<dbReference type="PANTHER" id="PTHR18921">
    <property type="entry name" value="MYOSIN HEAVY CHAIN - RELATED"/>
    <property type="match status" value="1"/>
</dbReference>
<evidence type="ECO:0000256" key="5">
    <source>
        <dbReference type="SAM" id="MobiDB-lite"/>
    </source>
</evidence>
<protein>
    <recommendedName>
        <fullName evidence="6">GRIP domain-containing protein</fullName>
    </recommendedName>
</protein>
<evidence type="ECO:0000256" key="2">
    <source>
        <dbReference type="ARBA" id="ARBA00023034"/>
    </source>
</evidence>
<feature type="compositionally biased region" description="Low complexity" evidence="5">
    <location>
        <begin position="37"/>
        <end position="56"/>
    </location>
</feature>
<evidence type="ECO:0000256" key="3">
    <source>
        <dbReference type="ARBA" id="ARBA00023054"/>
    </source>
</evidence>
<accession>A0A8T2RTD4</accession>